<comment type="caution">
    <text evidence="4">The sequence shown here is derived from an EMBL/GenBank/DDBJ whole genome shotgun (WGS) entry which is preliminary data.</text>
</comment>
<evidence type="ECO:0000259" key="3">
    <source>
        <dbReference type="Pfam" id="PF07635"/>
    </source>
</evidence>
<feature type="domain" description="DUF1553" evidence="2">
    <location>
        <begin position="658"/>
        <end position="916"/>
    </location>
</feature>
<feature type="domain" description="Cytochrome C Planctomycete-type" evidence="3">
    <location>
        <begin position="36"/>
        <end position="95"/>
    </location>
</feature>
<dbReference type="Proteomes" id="UP001597389">
    <property type="component" value="Unassembled WGS sequence"/>
</dbReference>
<dbReference type="Pfam" id="PF07583">
    <property type="entry name" value="PSCyt2"/>
    <property type="match status" value="1"/>
</dbReference>
<protein>
    <submittedName>
        <fullName evidence="4">DUF1553 domain-containing protein</fullName>
    </submittedName>
</protein>
<name>A0ABW4ZCX0_9BACT</name>
<keyword evidence="5" id="KW-1185">Reference proteome</keyword>
<sequence>MISVAAVGAALVYVSARAEEKLSFANDIRPILNRNCTGCHGGVKMAGDVSFIYRDLALGKGKSGKSIIVPGKPEASELIRRVETRDPDDVMPPAEHGKPLSEEEVALLKRWIREGAEWEQHWAFVAPQKPSPPALSGDWGKTEIDAYVYKAMREKGLEPNGEANASVLLRRLKFDLLGLPPSVAELDAFEKAYERDAESAWKKVVEEYLADPGYGERWASVWMDLARYADSEGLGVDRKRDVWPYRDWLIKAYNEDMRFDTFTVKQLAGDLVENPSFDDRVATVFHRLTQANEEGGTDDEEFRVAAVMDRVNTTWEVWQGQTFGCTQCHSHPYDPFEHEEYFKFSAFFNNSQDADLSNHAPVLRVPQDQKHYAAAEKSHAALLEKEARYYGRGRELAAQTSWEPVKVQGVKVNKGKAEVQRVEKVSEVRTVGTVASRTHFTIELDGIDSLTALKLEILPEDGEAAASTPNWGAVLSYIELRVKGGKRDEEVEFVRPVGDHQEIGYRVEESLNKKSSGGWGPYTKIFHPRWAVFPLARELSDLKGETLELRLEFNQRYLASFPLVAKRIRVYAAKDDQWSGWAKSEEVRANKDQLEAASKAYLKFRGPSIPVMLERDPSIARKNHVFDRGNWLEKGKVIEKAGTPHAFPKLQTSATEPNRLDMARWLVSDENPLSSRVVVNRFWHQLFGRGIVETLEDLGSSGEKPSHPELLDYLAWRFQHDHEWSQKAMLREIVMSKVYRQSAVTSAEKREKDPRNVYMSYGSRRRLRAEAVRDSSLHVAGLLHEQLYGAPVYPPLPAGVWKPFHAADKWRTAPVGDSQRYRRALYTYWKRSIPYPALMSFDTPSREVCSKRRLVSNTPIAALTSMNDEAFAECAKGLARRMKYETDGDVREKISFGYRVATSREPSDGDLADLVAAYRDMEAHYRSKPALMKGMAGTPDGAAFTVMASLLLNLDAALTK</sequence>
<dbReference type="InterPro" id="IPR036909">
    <property type="entry name" value="Cyt_c-like_dom_sf"/>
</dbReference>
<gene>
    <name evidence="4" type="ORF">ACFSW8_13110</name>
</gene>
<proteinExistence type="predicted"/>
<evidence type="ECO:0000259" key="1">
    <source>
        <dbReference type="Pfam" id="PF07583"/>
    </source>
</evidence>
<feature type="domain" description="DUF1549" evidence="1">
    <location>
        <begin position="143"/>
        <end position="352"/>
    </location>
</feature>
<reference evidence="5" key="1">
    <citation type="journal article" date="2019" name="Int. J. Syst. Evol. Microbiol.">
        <title>The Global Catalogue of Microorganisms (GCM) 10K type strain sequencing project: providing services to taxonomists for standard genome sequencing and annotation.</title>
        <authorList>
            <consortium name="The Broad Institute Genomics Platform"/>
            <consortium name="The Broad Institute Genome Sequencing Center for Infectious Disease"/>
            <person name="Wu L."/>
            <person name="Ma J."/>
        </authorList>
    </citation>
    <scope>NUCLEOTIDE SEQUENCE [LARGE SCALE GENOMIC DNA]</scope>
    <source>
        <strain evidence="5">CCUG 57942</strain>
    </source>
</reference>
<dbReference type="PANTHER" id="PTHR35889:SF3">
    <property type="entry name" value="F-BOX DOMAIN-CONTAINING PROTEIN"/>
    <property type="match status" value="1"/>
</dbReference>
<evidence type="ECO:0000259" key="2">
    <source>
        <dbReference type="Pfam" id="PF07587"/>
    </source>
</evidence>
<accession>A0ABW4ZCX0</accession>
<evidence type="ECO:0000313" key="4">
    <source>
        <dbReference type="EMBL" id="MFD2159840.1"/>
    </source>
</evidence>
<organism evidence="4 5">
    <name type="scientific">Rubritalea tangerina</name>
    <dbReference type="NCBI Taxonomy" id="430798"/>
    <lineage>
        <taxon>Bacteria</taxon>
        <taxon>Pseudomonadati</taxon>
        <taxon>Verrucomicrobiota</taxon>
        <taxon>Verrucomicrobiia</taxon>
        <taxon>Verrucomicrobiales</taxon>
        <taxon>Rubritaleaceae</taxon>
        <taxon>Rubritalea</taxon>
    </lineage>
</organism>
<dbReference type="InterPro" id="IPR022655">
    <property type="entry name" value="DUF1553"/>
</dbReference>
<dbReference type="SUPFAM" id="SSF46626">
    <property type="entry name" value="Cytochrome c"/>
    <property type="match status" value="1"/>
</dbReference>
<dbReference type="RefSeq" id="WP_377091026.1">
    <property type="nucleotide sequence ID" value="NZ_JBHSJL010000014.1"/>
</dbReference>
<dbReference type="Pfam" id="PF07635">
    <property type="entry name" value="PSCyt1"/>
    <property type="match status" value="1"/>
</dbReference>
<dbReference type="EMBL" id="JBHUJB010000054">
    <property type="protein sequence ID" value="MFD2159840.1"/>
    <property type="molecule type" value="Genomic_DNA"/>
</dbReference>
<dbReference type="Pfam" id="PF07587">
    <property type="entry name" value="PSD1"/>
    <property type="match status" value="1"/>
</dbReference>
<dbReference type="PANTHER" id="PTHR35889">
    <property type="entry name" value="CYCLOINULO-OLIGOSACCHARIDE FRUCTANOTRANSFERASE-RELATED"/>
    <property type="match status" value="1"/>
</dbReference>
<evidence type="ECO:0000313" key="5">
    <source>
        <dbReference type="Proteomes" id="UP001597389"/>
    </source>
</evidence>
<dbReference type="InterPro" id="IPR011444">
    <property type="entry name" value="DUF1549"/>
</dbReference>
<dbReference type="InterPro" id="IPR011429">
    <property type="entry name" value="Cyt_c_Planctomycete-type"/>
</dbReference>